<evidence type="ECO:0000256" key="1">
    <source>
        <dbReference type="ARBA" id="ARBA00004496"/>
    </source>
</evidence>
<dbReference type="AlphaFoldDB" id="A0A0H2YP66"/>
<dbReference type="CDD" id="cd00001">
    <property type="entry name" value="PTS_IIB_man"/>
    <property type="match status" value="1"/>
</dbReference>
<dbReference type="SUPFAM" id="SSF52728">
    <property type="entry name" value="PTS IIb component"/>
    <property type="match status" value="1"/>
</dbReference>
<evidence type="ECO:0000259" key="8">
    <source>
        <dbReference type="PROSITE" id="PS51101"/>
    </source>
</evidence>
<dbReference type="EMBL" id="CP000246">
    <property type="protein sequence ID" value="ABG82617.1"/>
    <property type="molecule type" value="Genomic_DNA"/>
</dbReference>
<evidence type="ECO:0000256" key="2">
    <source>
        <dbReference type="ARBA" id="ARBA00022448"/>
    </source>
</evidence>
<dbReference type="Gene3D" id="3.40.35.10">
    <property type="entry name" value="Phosphotransferase system, sorbose subfamily IIB component"/>
    <property type="match status" value="1"/>
</dbReference>
<dbReference type="GO" id="GO:0005737">
    <property type="term" value="C:cytoplasm"/>
    <property type="evidence" value="ECO:0007669"/>
    <property type="project" value="UniProtKB-SubCell"/>
</dbReference>
<feature type="domain" description="PTS EIIB type-4" evidence="8">
    <location>
        <begin position="1"/>
        <end position="162"/>
    </location>
</feature>
<dbReference type="PaxDb" id="195103-CPF_2968"/>
<dbReference type="RefSeq" id="WP_003451042.1">
    <property type="nucleotide sequence ID" value="NC_008261.1"/>
</dbReference>
<dbReference type="GO" id="GO:0016301">
    <property type="term" value="F:kinase activity"/>
    <property type="evidence" value="ECO:0007669"/>
    <property type="project" value="UniProtKB-KW"/>
</dbReference>
<keyword evidence="10" id="KW-1185">Reference proteome</keyword>
<keyword evidence="7" id="KW-0418">Kinase</keyword>
<dbReference type="InterPro" id="IPR004720">
    <property type="entry name" value="PTS_IIB_sorbose-sp"/>
</dbReference>
<accession>A0A0H2YP66</accession>
<evidence type="ECO:0000313" key="10">
    <source>
        <dbReference type="Proteomes" id="UP000001823"/>
    </source>
</evidence>
<organism evidence="9 10">
    <name type="scientific">Clostridium perfringens (strain ATCC 13124 / DSM 756 / JCM 1290 / NCIMB 6125 / NCTC 8237 / Type A)</name>
    <dbReference type="NCBI Taxonomy" id="195103"/>
    <lineage>
        <taxon>Bacteria</taxon>
        <taxon>Bacillati</taxon>
        <taxon>Bacillota</taxon>
        <taxon>Clostridia</taxon>
        <taxon>Eubacteriales</taxon>
        <taxon>Clostridiaceae</taxon>
        <taxon>Clostridium</taxon>
    </lineage>
</organism>
<dbReference type="GO" id="GO:0008982">
    <property type="term" value="F:protein-N(PI)-phosphohistidine-sugar phosphotransferase activity"/>
    <property type="evidence" value="ECO:0007669"/>
    <property type="project" value="InterPro"/>
</dbReference>
<evidence type="ECO:0000256" key="3">
    <source>
        <dbReference type="ARBA" id="ARBA00022490"/>
    </source>
</evidence>
<gene>
    <name evidence="9" type="ordered locus">CPF_2968</name>
</gene>
<dbReference type="InterPro" id="IPR036667">
    <property type="entry name" value="PTS_IIB_sorbose-sp_sf"/>
</dbReference>
<evidence type="ECO:0000313" key="9">
    <source>
        <dbReference type="EMBL" id="ABG82617.1"/>
    </source>
</evidence>
<name>A0A0H2YP66_CLOP1</name>
<evidence type="ECO:0000256" key="5">
    <source>
        <dbReference type="ARBA" id="ARBA00022679"/>
    </source>
</evidence>
<keyword evidence="4" id="KW-0762">Sugar transport</keyword>
<dbReference type="KEGG" id="cpf:CPF_2968"/>
<keyword evidence="3" id="KW-0963">Cytoplasm</keyword>
<dbReference type="HOGENOM" id="CLU_116175_2_0_9"/>
<evidence type="ECO:0000256" key="7">
    <source>
        <dbReference type="ARBA" id="ARBA00022777"/>
    </source>
</evidence>
<dbReference type="eggNOG" id="COG3444">
    <property type="taxonomic scope" value="Bacteria"/>
</dbReference>
<proteinExistence type="predicted"/>
<keyword evidence="5" id="KW-0808">Transferase</keyword>
<comment type="subcellular location">
    <subcellularLocation>
        <location evidence="1">Cytoplasm</location>
    </subcellularLocation>
</comment>
<sequence length="162" mass="18377">MPIVHFRVDGRLIHGQVALAWSKMTNPNHIIVANDMVASDPNQQAILKLAAPKQVRISMQPVDKVIAYLNRGLAPNERVFLLVKDVVDANRIYEGGFKYMDLNIGNMTHKPNAKKLSEKLFVTEKEFEALKSLLDKNVNCYFQMIPTDSKQDIRPLVEAFKS</sequence>
<keyword evidence="6" id="KW-0598">Phosphotransferase system</keyword>
<keyword evidence="2" id="KW-0813">Transport</keyword>
<protein>
    <submittedName>
        <fullName evidence="9">PTS system, IIB component</fullName>
    </submittedName>
</protein>
<evidence type="ECO:0000256" key="4">
    <source>
        <dbReference type="ARBA" id="ARBA00022597"/>
    </source>
</evidence>
<dbReference type="GO" id="GO:0009401">
    <property type="term" value="P:phosphoenolpyruvate-dependent sugar phosphotransferase system"/>
    <property type="evidence" value="ECO:0007669"/>
    <property type="project" value="UniProtKB-KW"/>
</dbReference>
<dbReference type="Pfam" id="PF03830">
    <property type="entry name" value="PTSIIB_sorb"/>
    <property type="match status" value="1"/>
</dbReference>
<dbReference type="Proteomes" id="UP000001823">
    <property type="component" value="Chromosome"/>
</dbReference>
<reference evidence="9 10" key="1">
    <citation type="journal article" date="2006" name="Genome Res.">
        <title>Skewed genomic variability in strains of the toxigenic bacterial pathogen, Clostridium perfringens.</title>
        <authorList>
            <person name="Myers G.S."/>
            <person name="Rasko D.A."/>
            <person name="Cheung J.K."/>
            <person name="Ravel J."/>
            <person name="Seshadri R."/>
            <person name="Deboy R.T."/>
            <person name="Ren Q."/>
            <person name="Varga J."/>
            <person name="Awad M.M."/>
            <person name="Brinkac L.M."/>
            <person name="Daugherty S.C."/>
            <person name="Haft D.H."/>
            <person name="Dodson R.J."/>
            <person name="Madupu R."/>
            <person name="Nelson W.C."/>
            <person name="Rosovitz M.J."/>
            <person name="Sullivan S.A."/>
            <person name="Khouri H."/>
            <person name="Dimitrov G.I."/>
            <person name="Watkins K.L."/>
            <person name="Mulligan S."/>
            <person name="Benton J."/>
            <person name="Radune D."/>
            <person name="Fisher D.J."/>
            <person name="Atkins H.S."/>
            <person name="Hiscox T."/>
            <person name="Jost B.H."/>
            <person name="Billington S.J."/>
            <person name="Songer J.G."/>
            <person name="McClane B.A."/>
            <person name="Titball R.W."/>
            <person name="Rood J.I."/>
            <person name="Melville S.B."/>
            <person name="Paulsen I.T."/>
        </authorList>
    </citation>
    <scope>NUCLEOTIDE SEQUENCE [LARGE SCALE GENOMIC DNA]</scope>
    <source>
        <strain evidence="10">ATCC 13124 / DSM 756 / JCM 1290 / NCIMB 6125 / NCTC 8237 / S 107 / Type A</strain>
    </source>
</reference>
<dbReference type="STRING" id="195103.CPF_2968"/>
<dbReference type="PROSITE" id="PS51101">
    <property type="entry name" value="PTS_EIIB_TYPE_4"/>
    <property type="match status" value="1"/>
</dbReference>
<evidence type="ECO:0000256" key="6">
    <source>
        <dbReference type="ARBA" id="ARBA00022683"/>
    </source>
</evidence>
<dbReference type="GeneID" id="93000753"/>